<dbReference type="InterPro" id="IPR003609">
    <property type="entry name" value="Pan_app"/>
</dbReference>
<proteinExistence type="predicted"/>
<comment type="caution">
    <text evidence="3">The sequence shown here is derived from an EMBL/GenBank/DDBJ whole genome shotgun (WGS) entry which is preliminary data.</text>
</comment>
<keyword evidence="4" id="KW-1185">Reference proteome</keyword>
<dbReference type="Proteomes" id="UP000243217">
    <property type="component" value="Unassembled WGS sequence"/>
</dbReference>
<keyword evidence="1" id="KW-0732">Signal</keyword>
<evidence type="ECO:0000256" key="1">
    <source>
        <dbReference type="SAM" id="SignalP"/>
    </source>
</evidence>
<evidence type="ECO:0000313" key="3">
    <source>
        <dbReference type="EMBL" id="OQR90079.1"/>
    </source>
</evidence>
<organism evidence="3 4">
    <name type="scientific">Thraustotheca clavata</name>
    <dbReference type="NCBI Taxonomy" id="74557"/>
    <lineage>
        <taxon>Eukaryota</taxon>
        <taxon>Sar</taxon>
        <taxon>Stramenopiles</taxon>
        <taxon>Oomycota</taxon>
        <taxon>Saprolegniomycetes</taxon>
        <taxon>Saprolegniales</taxon>
        <taxon>Achlyaceae</taxon>
        <taxon>Thraustotheca</taxon>
    </lineage>
</organism>
<reference evidence="3 4" key="1">
    <citation type="journal article" date="2014" name="Genome Biol. Evol.">
        <title>The secreted proteins of Achlya hypogyna and Thraustotheca clavata identify the ancestral oomycete secretome and reveal gene acquisitions by horizontal gene transfer.</title>
        <authorList>
            <person name="Misner I."/>
            <person name="Blouin N."/>
            <person name="Leonard G."/>
            <person name="Richards T.A."/>
            <person name="Lane C.E."/>
        </authorList>
    </citation>
    <scope>NUCLEOTIDE SEQUENCE [LARGE SCALE GENOMIC DNA]</scope>
    <source>
        <strain evidence="3 4">ATCC 34112</strain>
    </source>
</reference>
<dbReference type="OrthoDB" id="156390at2759"/>
<feature type="chain" id="PRO_5012867853" description="Apple domain-containing protein" evidence="1">
    <location>
        <begin position="20"/>
        <end position="294"/>
    </location>
</feature>
<dbReference type="PROSITE" id="PS51257">
    <property type="entry name" value="PROKAR_LIPOPROTEIN"/>
    <property type="match status" value="1"/>
</dbReference>
<feature type="domain" description="Apple" evidence="2">
    <location>
        <begin position="194"/>
        <end position="231"/>
    </location>
</feature>
<dbReference type="EMBL" id="JNBS01002596">
    <property type="protein sequence ID" value="OQR90079.1"/>
    <property type="molecule type" value="Genomic_DNA"/>
</dbReference>
<sequence length="294" mass="31079">MRFITATVALIGGIASCTAQLMTPTTTCPANVWKGTDYPGNDIKSFSLTTNDANAQVSQCCTSCSTTAGCAGFIVHDSTCWLKSKMANATPFATAYAGFISTAASTCPAAISQGTDYPNNDIKSFSLTTNDVNSQVSQCCAACSTTAGCAGFIVHDSTCWLKSKMLNATPFPSAYAGFISTPAPTCAATISQGTDYPNNDIKSFSLTTNDVNSQVSQCCAACSTTAGCAGFHRASNVDVVRGSSPRWPTQRHFLRLMQASFRHQPQRQQLPQALAQLQSRKARTTQTMISRASV</sequence>
<dbReference type="Pfam" id="PF14295">
    <property type="entry name" value="PAN_4"/>
    <property type="match status" value="3"/>
</dbReference>
<feature type="domain" description="Apple" evidence="2">
    <location>
        <begin position="36"/>
        <end position="83"/>
    </location>
</feature>
<gene>
    <name evidence="3" type="ORF">THRCLA_22590</name>
</gene>
<dbReference type="STRING" id="74557.A0A1V9YW96"/>
<protein>
    <recommendedName>
        <fullName evidence="2">Apple domain-containing protein</fullName>
    </recommendedName>
</protein>
<feature type="domain" description="Apple" evidence="2">
    <location>
        <begin position="115"/>
        <end position="162"/>
    </location>
</feature>
<accession>A0A1V9YW96</accession>
<feature type="signal peptide" evidence="1">
    <location>
        <begin position="1"/>
        <end position="19"/>
    </location>
</feature>
<evidence type="ECO:0000259" key="2">
    <source>
        <dbReference type="Pfam" id="PF14295"/>
    </source>
</evidence>
<dbReference type="Gene3D" id="3.50.4.10">
    <property type="entry name" value="Hepatocyte Growth Factor"/>
    <property type="match status" value="2"/>
</dbReference>
<name>A0A1V9YW96_9STRA</name>
<dbReference type="AlphaFoldDB" id="A0A1V9YW96"/>
<evidence type="ECO:0000313" key="4">
    <source>
        <dbReference type="Proteomes" id="UP000243217"/>
    </source>
</evidence>